<dbReference type="RefSeq" id="XP_045569451.1">
    <property type="nucleotide sequence ID" value="XM_045713495.1"/>
</dbReference>
<dbReference type="InterPro" id="IPR001604">
    <property type="entry name" value="Endo_G_ENPP1-like_dom"/>
</dbReference>
<keyword evidence="4" id="KW-1185">Reference proteome</keyword>
<feature type="domain" description="DNA/RNA non-specific endonuclease/pyrophosphatase/phosphodiesterase" evidence="3">
    <location>
        <begin position="71"/>
        <end position="279"/>
    </location>
</feature>
<keyword evidence="1" id="KW-0732">Signal</keyword>
<dbReference type="InterPro" id="IPR044925">
    <property type="entry name" value="His-Me_finger_sf"/>
</dbReference>
<dbReference type="PANTHER" id="PTHR21472:SF30">
    <property type="entry name" value="ENDONUCLEASE DOMAIN-CONTAINING 1 PROTEIN-RELATED"/>
    <property type="match status" value="1"/>
</dbReference>
<reference evidence="5" key="1">
    <citation type="submission" date="2025-08" db="UniProtKB">
        <authorList>
            <consortium name="RefSeq"/>
        </authorList>
    </citation>
    <scope>IDENTIFICATION</scope>
</reference>
<feature type="domain" description="ENPP1-3/EXOG-like endonuclease/phosphodiesterase" evidence="2">
    <location>
        <begin position="72"/>
        <end position="279"/>
    </location>
</feature>
<feature type="chain" id="PRO_5046886389" evidence="1">
    <location>
        <begin position="20"/>
        <end position="302"/>
    </location>
</feature>
<organism evidence="4 5">
    <name type="scientific">Salmo salar</name>
    <name type="common">Atlantic salmon</name>
    <dbReference type="NCBI Taxonomy" id="8030"/>
    <lineage>
        <taxon>Eukaryota</taxon>
        <taxon>Metazoa</taxon>
        <taxon>Chordata</taxon>
        <taxon>Craniata</taxon>
        <taxon>Vertebrata</taxon>
        <taxon>Euteleostomi</taxon>
        <taxon>Actinopterygii</taxon>
        <taxon>Neopterygii</taxon>
        <taxon>Teleostei</taxon>
        <taxon>Protacanthopterygii</taxon>
        <taxon>Salmoniformes</taxon>
        <taxon>Salmonidae</taxon>
        <taxon>Salmoninae</taxon>
        <taxon>Salmo</taxon>
    </lineage>
</organism>
<dbReference type="Pfam" id="PF01223">
    <property type="entry name" value="Endonuclease_NS"/>
    <property type="match status" value="1"/>
</dbReference>
<gene>
    <name evidence="5" type="primary">LOC123738746</name>
</gene>
<evidence type="ECO:0000259" key="2">
    <source>
        <dbReference type="SMART" id="SM00477"/>
    </source>
</evidence>
<dbReference type="InterPro" id="IPR039015">
    <property type="entry name" value="ENDOD1"/>
</dbReference>
<feature type="signal peptide" evidence="1">
    <location>
        <begin position="1"/>
        <end position="19"/>
    </location>
</feature>
<dbReference type="SUPFAM" id="SSF54060">
    <property type="entry name" value="His-Me finger endonucleases"/>
    <property type="match status" value="1"/>
</dbReference>
<sequence length="302" mass="34405">MGFVCGVFLLLSLPALVRTEVVDDFNTCPDFFLNDGGHFVTPTIFTEVDQQTHHDRYQKICQRRDNNIAIGNYEFATLYDTVSKIPVFSAYRVHGKTHTDRNANWFIEPQLDNPSDDPFQGTEQQGRGVATMGPYQALKEDYEQSGYDMGHLFPVSHAHTQETADATFTLTNVVPQDRCLNEIWWRDLEGKIIKHLDNNLKQRFSEAYVVTGAVPGRSTISNTVNVNVPGYLWTAFCCYNFKTKQGVSKAHIAPNDRSQRVINRKVADLETFLSGTDGYNQPFSIFQGKCNSDYNQYIYEHD</sequence>
<dbReference type="InterPro" id="IPR020821">
    <property type="entry name" value="ENPP1-3/EXOG-like_nuc-like"/>
</dbReference>
<proteinExistence type="predicted"/>
<dbReference type="SMART" id="SM00477">
    <property type="entry name" value="NUC"/>
    <property type="match status" value="1"/>
</dbReference>
<dbReference type="Gene3D" id="3.40.570.10">
    <property type="entry name" value="Extracellular Endonuclease, subunit A"/>
    <property type="match status" value="1"/>
</dbReference>
<evidence type="ECO:0000259" key="3">
    <source>
        <dbReference type="SMART" id="SM00892"/>
    </source>
</evidence>
<dbReference type="InterPro" id="IPR044929">
    <property type="entry name" value="DNA/RNA_non-sp_Endonuclease_sf"/>
</dbReference>
<dbReference type="SMART" id="SM00892">
    <property type="entry name" value="Endonuclease_NS"/>
    <property type="match status" value="1"/>
</dbReference>
<evidence type="ECO:0000313" key="4">
    <source>
        <dbReference type="Proteomes" id="UP001652741"/>
    </source>
</evidence>
<name>A0ABM3EEH0_SALSA</name>
<evidence type="ECO:0000313" key="5">
    <source>
        <dbReference type="RefSeq" id="XP_045569451.1"/>
    </source>
</evidence>
<dbReference type="Proteomes" id="UP001652741">
    <property type="component" value="Unplaced"/>
</dbReference>
<accession>A0ABM3EEH0</accession>
<evidence type="ECO:0000256" key="1">
    <source>
        <dbReference type="SAM" id="SignalP"/>
    </source>
</evidence>
<protein>
    <submittedName>
        <fullName evidence="5">Endonuclease domain-containing 1 protein-like</fullName>
    </submittedName>
</protein>
<dbReference type="GeneID" id="123738746"/>
<dbReference type="PANTHER" id="PTHR21472">
    <property type="entry name" value="ENDONUCLEASE DOMAIN-CONTAINING 1 PROTEIN ENDOD1"/>
    <property type="match status" value="1"/>
</dbReference>